<dbReference type="RefSeq" id="WP_379230977.1">
    <property type="nucleotide sequence ID" value="NZ_JBHSTE010000001.1"/>
</dbReference>
<evidence type="ECO:0000256" key="13">
    <source>
        <dbReference type="ARBA" id="ARBA00035100"/>
    </source>
</evidence>
<dbReference type="InterPro" id="IPR035891">
    <property type="entry name" value="CheY-binding_CheA"/>
</dbReference>
<dbReference type="Pfam" id="PF01627">
    <property type="entry name" value="Hpt"/>
    <property type="match status" value="1"/>
</dbReference>
<evidence type="ECO:0000256" key="9">
    <source>
        <dbReference type="ARBA" id="ARBA00022741"/>
    </source>
</evidence>
<protein>
    <recommendedName>
        <fullName evidence="4">Chemotaxis protein CheA</fullName>
        <ecNumber evidence="3">2.7.13.3</ecNumber>
    </recommendedName>
</protein>
<dbReference type="SMART" id="SM01231">
    <property type="entry name" value="H-kinase_dim"/>
    <property type="match status" value="1"/>
</dbReference>
<evidence type="ECO:0000256" key="6">
    <source>
        <dbReference type="ARBA" id="ARBA00022500"/>
    </source>
</evidence>
<keyword evidence="19" id="KW-1185">Reference proteome</keyword>
<feature type="domain" description="Histidine kinase" evidence="15">
    <location>
        <begin position="319"/>
        <end position="524"/>
    </location>
</feature>
<sequence length="665" mass="75377">MVDLSDFRDVYLEELEEQLQMLEEEILRLEGDGGSEEGINRMFRAVHTLKGSSAAMGYQMMKSLAHEMEHCLDLIRNHHTTLTRQMIDLFFSFLDRMKKLQYEIVTYNVEHSHIEDLVEKLKAVMDDPGKDLEPMTLPEHILISMSSPVIEDSPLLYIRISLVKEGVMKLARLNMIDAALLQLGEVLWRSLEPGIEKDDEHIEQEDWLLASKQSLNEIEATIAAITDVEHVEVYPVLLNDVQTKRSRSSSTDEELNAYTYEQQEKYKSNTIRVNVSRLERLMDYVGELVIEQTRIEQIQKQFIQKYGSDGLIEELTSISDHLHRVVKEIQESVMEVRMLPIEQLFNRFPRMVRDLVQALDKKVELVMEGKETELDRSLIEEIGDPMIHLIRNAIDHGIEAPDIRRSLGKPETGLLHIAGSHEDSSVLITVKDDGGGIDTDRLRQKAVEKELLTYEEAEALSDHEAIQLIFHPGFSTANRLSDVSGRGVGMDIVRTDIERLNGMIDIETEKGKGTTFKIKLPLTLAIITGLLVKIGKWTFVLPMSNVAEIVRLKQEKVKKVKGIPVIYLRDQIIPLLWLHDHFNIARSNATEGFLHVVIIGRAEKKLAIVVDELKGNQEIVIKSLGSFIGKMDGITGATILGDGSVALILEIGSMFQPMNNSVITI</sequence>
<accession>A0ABW1V2F1</accession>
<feature type="modified residue" description="Phosphohistidine" evidence="14">
    <location>
        <position position="47"/>
    </location>
</feature>
<dbReference type="CDD" id="cd16916">
    <property type="entry name" value="HATPase_CheA-like"/>
    <property type="match status" value="1"/>
</dbReference>
<evidence type="ECO:0000256" key="4">
    <source>
        <dbReference type="ARBA" id="ARBA00021495"/>
    </source>
</evidence>
<keyword evidence="7 14" id="KW-0597">Phosphoprotein</keyword>
<dbReference type="SMART" id="SM00387">
    <property type="entry name" value="HATPase_c"/>
    <property type="match status" value="1"/>
</dbReference>
<evidence type="ECO:0000256" key="5">
    <source>
        <dbReference type="ARBA" id="ARBA00022490"/>
    </source>
</evidence>
<dbReference type="Gene3D" id="3.30.70.1110">
    <property type="entry name" value="Histidine kinase CheA-like, P2 response regulator-binding domain"/>
    <property type="match status" value="1"/>
</dbReference>
<keyword evidence="5" id="KW-0963">Cytoplasm</keyword>
<feature type="domain" description="CheW-like" evidence="16">
    <location>
        <begin position="526"/>
        <end position="660"/>
    </location>
</feature>
<dbReference type="Proteomes" id="UP001596233">
    <property type="component" value="Unassembled WGS sequence"/>
</dbReference>
<dbReference type="EC" id="2.7.13.3" evidence="3"/>
<dbReference type="SUPFAM" id="SSF55874">
    <property type="entry name" value="ATPase domain of HSP90 chaperone/DNA topoisomerase II/histidine kinase"/>
    <property type="match status" value="1"/>
</dbReference>
<dbReference type="EMBL" id="JBHSTE010000001">
    <property type="protein sequence ID" value="MFC6331584.1"/>
    <property type="molecule type" value="Genomic_DNA"/>
</dbReference>
<evidence type="ECO:0000313" key="18">
    <source>
        <dbReference type="EMBL" id="MFC6331584.1"/>
    </source>
</evidence>
<evidence type="ECO:0000256" key="8">
    <source>
        <dbReference type="ARBA" id="ARBA00022679"/>
    </source>
</evidence>
<dbReference type="SUPFAM" id="SSF55052">
    <property type="entry name" value="CheY-binding domain of CheA"/>
    <property type="match status" value="1"/>
</dbReference>
<evidence type="ECO:0000256" key="14">
    <source>
        <dbReference type="PROSITE-ProRule" id="PRU00110"/>
    </source>
</evidence>
<evidence type="ECO:0000256" key="1">
    <source>
        <dbReference type="ARBA" id="ARBA00000085"/>
    </source>
</evidence>
<evidence type="ECO:0000256" key="11">
    <source>
        <dbReference type="ARBA" id="ARBA00022840"/>
    </source>
</evidence>
<keyword evidence="6" id="KW-0145">Chemotaxis</keyword>
<dbReference type="InterPro" id="IPR036641">
    <property type="entry name" value="HPT_dom_sf"/>
</dbReference>
<evidence type="ECO:0000256" key="2">
    <source>
        <dbReference type="ARBA" id="ARBA00004496"/>
    </source>
</evidence>
<dbReference type="Gene3D" id="1.20.120.160">
    <property type="entry name" value="HPT domain"/>
    <property type="match status" value="1"/>
</dbReference>
<keyword evidence="8" id="KW-0808">Transferase</keyword>
<dbReference type="Pfam" id="PF07194">
    <property type="entry name" value="P2"/>
    <property type="match status" value="1"/>
</dbReference>
<organism evidence="18 19">
    <name type="scientific">Paenibacillus septentrionalis</name>
    <dbReference type="NCBI Taxonomy" id="429342"/>
    <lineage>
        <taxon>Bacteria</taxon>
        <taxon>Bacillati</taxon>
        <taxon>Bacillota</taxon>
        <taxon>Bacilli</taxon>
        <taxon>Bacillales</taxon>
        <taxon>Paenibacillaceae</taxon>
        <taxon>Paenibacillus</taxon>
    </lineage>
</organism>
<evidence type="ECO:0000259" key="17">
    <source>
        <dbReference type="PROSITE" id="PS50894"/>
    </source>
</evidence>
<evidence type="ECO:0000256" key="12">
    <source>
        <dbReference type="ARBA" id="ARBA00023012"/>
    </source>
</evidence>
<evidence type="ECO:0000256" key="7">
    <source>
        <dbReference type="ARBA" id="ARBA00022553"/>
    </source>
</evidence>
<dbReference type="Pfam" id="PF02518">
    <property type="entry name" value="HATPase_c"/>
    <property type="match status" value="1"/>
</dbReference>
<dbReference type="Gene3D" id="1.10.287.560">
    <property type="entry name" value="Histidine kinase CheA-like, homodimeric domain"/>
    <property type="match status" value="1"/>
</dbReference>
<dbReference type="InterPro" id="IPR003594">
    <property type="entry name" value="HATPase_dom"/>
</dbReference>
<dbReference type="CDD" id="cd00088">
    <property type="entry name" value="HPT"/>
    <property type="match status" value="1"/>
</dbReference>
<dbReference type="InterPro" id="IPR002545">
    <property type="entry name" value="CheW-lke_dom"/>
</dbReference>
<dbReference type="Gene3D" id="3.30.565.10">
    <property type="entry name" value="Histidine kinase-like ATPase, C-terminal domain"/>
    <property type="match status" value="1"/>
</dbReference>
<dbReference type="InterPro" id="IPR036890">
    <property type="entry name" value="HATPase_C_sf"/>
</dbReference>
<keyword evidence="10" id="KW-0418">Kinase</keyword>
<dbReference type="Pfam" id="PF01584">
    <property type="entry name" value="CheW"/>
    <property type="match status" value="1"/>
</dbReference>
<keyword evidence="9" id="KW-0547">Nucleotide-binding</keyword>
<dbReference type="PANTHER" id="PTHR43395">
    <property type="entry name" value="SENSOR HISTIDINE KINASE CHEA"/>
    <property type="match status" value="1"/>
</dbReference>
<dbReference type="PROSITE" id="PS50851">
    <property type="entry name" value="CHEW"/>
    <property type="match status" value="1"/>
</dbReference>
<keyword evidence="12" id="KW-0902">Two-component regulatory system</keyword>
<keyword evidence="11" id="KW-0067">ATP-binding</keyword>
<name>A0ABW1V2F1_9BACL</name>
<dbReference type="InterPro" id="IPR008207">
    <property type="entry name" value="Sig_transdc_His_kin_Hpt_dom"/>
</dbReference>
<evidence type="ECO:0000313" key="19">
    <source>
        <dbReference type="Proteomes" id="UP001596233"/>
    </source>
</evidence>
<dbReference type="CDD" id="cd00731">
    <property type="entry name" value="CheA_reg"/>
    <property type="match status" value="1"/>
</dbReference>
<dbReference type="PROSITE" id="PS50109">
    <property type="entry name" value="HIS_KIN"/>
    <property type="match status" value="1"/>
</dbReference>
<dbReference type="InterPro" id="IPR037052">
    <property type="entry name" value="CheA-like_P2_sf"/>
</dbReference>
<dbReference type="InterPro" id="IPR004105">
    <property type="entry name" value="CheA-like_dim"/>
</dbReference>
<dbReference type="InterPro" id="IPR051315">
    <property type="entry name" value="Bact_Chemotaxis_CheA"/>
</dbReference>
<dbReference type="SUPFAM" id="SSF47384">
    <property type="entry name" value="Homodimeric domain of signal transducing histidine kinase"/>
    <property type="match status" value="1"/>
</dbReference>
<dbReference type="SUPFAM" id="SSF50341">
    <property type="entry name" value="CheW-like"/>
    <property type="match status" value="1"/>
</dbReference>
<dbReference type="PANTHER" id="PTHR43395:SF10">
    <property type="entry name" value="CHEMOTAXIS PROTEIN CHEA"/>
    <property type="match status" value="1"/>
</dbReference>
<dbReference type="InterPro" id="IPR010808">
    <property type="entry name" value="CheA_P2-bd"/>
</dbReference>
<dbReference type="InterPro" id="IPR037006">
    <property type="entry name" value="CheA-like_homodim_sf"/>
</dbReference>
<comment type="function">
    <text evidence="13">Involved in the transmission of sensory signals from the chemoreceptors to the flagellar motors. CheA is autophosphorylated; it can transfer its phosphate group to either CheB or CheY.</text>
</comment>
<comment type="subcellular location">
    <subcellularLocation>
        <location evidence="2">Cytoplasm</location>
    </subcellularLocation>
</comment>
<dbReference type="SMART" id="SM00260">
    <property type="entry name" value="CheW"/>
    <property type="match status" value="1"/>
</dbReference>
<proteinExistence type="predicted"/>
<comment type="catalytic activity">
    <reaction evidence="1">
        <text>ATP + protein L-histidine = ADP + protein N-phospho-L-histidine.</text>
        <dbReference type="EC" id="2.7.13.3"/>
    </reaction>
</comment>
<dbReference type="PROSITE" id="PS50894">
    <property type="entry name" value="HPT"/>
    <property type="match status" value="1"/>
</dbReference>
<dbReference type="PRINTS" id="PR00344">
    <property type="entry name" value="BCTRLSENSOR"/>
</dbReference>
<evidence type="ECO:0000256" key="3">
    <source>
        <dbReference type="ARBA" id="ARBA00012438"/>
    </source>
</evidence>
<dbReference type="InterPro" id="IPR036097">
    <property type="entry name" value="HisK_dim/P_sf"/>
</dbReference>
<reference evidence="19" key="1">
    <citation type="journal article" date="2019" name="Int. J. Syst. Evol. Microbiol.">
        <title>The Global Catalogue of Microorganisms (GCM) 10K type strain sequencing project: providing services to taxonomists for standard genome sequencing and annotation.</title>
        <authorList>
            <consortium name="The Broad Institute Genomics Platform"/>
            <consortium name="The Broad Institute Genome Sequencing Center for Infectious Disease"/>
            <person name="Wu L."/>
            <person name="Ma J."/>
        </authorList>
    </citation>
    <scope>NUCLEOTIDE SEQUENCE [LARGE SCALE GENOMIC DNA]</scope>
    <source>
        <strain evidence="19">PCU 280</strain>
    </source>
</reference>
<dbReference type="InterPro" id="IPR005467">
    <property type="entry name" value="His_kinase_dom"/>
</dbReference>
<gene>
    <name evidence="18" type="ORF">ACFP56_03040</name>
</gene>
<evidence type="ECO:0000256" key="10">
    <source>
        <dbReference type="ARBA" id="ARBA00022777"/>
    </source>
</evidence>
<evidence type="ECO:0000259" key="15">
    <source>
        <dbReference type="PROSITE" id="PS50109"/>
    </source>
</evidence>
<dbReference type="InterPro" id="IPR036061">
    <property type="entry name" value="CheW-like_dom_sf"/>
</dbReference>
<dbReference type="Pfam" id="PF02895">
    <property type="entry name" value="H-kinase_dim"/>
    <property type="match status" value="1"/>
</dbReference>
<dbReference type="SMART" id="SM00073">
    <property type="entry name" value="HPT"/>
    <property type="match status" value="1"/>
</dbReference>
<evidence type="ECO:0000259" key="16">
    <source>
        <dbReference type="PROSITE" id="PS50851"/>
    </source>
</evidence>
<dbReference type="Gene3D" id="2.30.30.40">
    <property type="entry name" value="SH3 Domains"/>
    <property type="match status" value="1"/>
</dbReference>
<comment type="caution">
    <text evidence="18">The sequence shown here is derived from an EMBL/GenBank/DDBJ whole genome shotgun (WGS) entry which is preliminary data.</text>
</comment>
<dbReference type="SUPFAM" id="SSF47226">
    <property type="entry name" value="Histidine-containing phosphotransfer domain, HPT domain"/>
    <property type="match status" value="1"/>
</dbReference>
<dbReference type="InterPro" id="IPR004358">
    <property type="entry name" value="Sig_transdc_His_kin-like_C"/>
</dbReference>
<feature type="domain" description="HPt" evidence="17">
    <location>
        <begin position="1"/>
        <end position="104"/>
    </location>
</feature>